<sequence>MLVSSSQLPQLSVSQEPKEVIKSQLDDLDGGFKALEALAEIKRREGYLAEKNGFQEERDWKQCLPSRTHSNINFDIPRYSSYLLSRYGIFELLQLDYKYTSGELHAELVYAKGLLYKRGSYPSWSKSIRNELENTEMSPEKAQSILSRIDEHQSQLCQRFEKTALKLKSIRKSNRPLWTALRIHILKSDMEEGESDSVYWARKQVVLRNLSQTGVDEATEEALYGVYCTSLRGESKVYIENWKKLKEFEMELRSPQLTTTWLPILRE</sequence>
<organism evidence="1 2">
    <name type="scientific">Hymenoscyphus albidus</name>
    <dbReference type="NCBI Taxonomy" id="595503"/>
    <lineage>
        <taxon>Eukaryota</taxon>
        <taxon>Fungi</taxon>
        <taxon>Dikarya</taxon>
        <taxon>Ascomycota</taxon>
        <taxon>Pezizomycotina</taxon>
        <taxon>Leotiomycetes</taxon>
        <taxon>Helotiales</taxon>
        <taxon>Helotiaceae</taxon>
        <taxon>Hymenoscyphus</taxon>
    </lineage>
</organism>
<accession>A0A9N9Q7U5</accession>
<proteinExistence type="predicted"/>
<protein>
    <submittedName>
        <fullName evidence="1">Uncharacterized protein</fullName>
    </submittedName>
</protein>
<dbReference type="AlphaFoldDB" id="A0A9N9Q7U5"/>
<name>A0A9N9Q7U5_9HELO</name>
<evidence type="ECO:0000313" key="2">
    <source>
        <dbReference type="Proteomes" id="UP000701801"/>
    </source>
</evidence>
<dbReference type="OrthoDB" id="10306828at2759"/>
<dbReference type="Proteomes" id="UP000701801">
    <property type="component" value="Unassembled WGS sequence"/>
</dbReference>
<reference evidence="1" key="1">
    <citation type="submission" date="2021-07" db="EMBL/GenBank/DDBJ databases">
        <authorList>
            <person name="Durling M."/>
        </authorList>
    </citation>
    <scope>NUCLEOTIDE SEQUENCE</scope>
</reference>
<evidence type="ECO:0000313" key="1">
    <source>
        <dbReference type="EMBL" id="CAG8978359.1"/>
    </source>
</evidence>
<comment type="caution">
    <text evidence="1">The sequence shown here is derived from an EMBL/GenBank/DDBJ whole genome shotgun (WGS) entry which is preliminary data.</text>
</comment>
<keyword evidence="2" id="KW-1185">Reference proteome</keyword>
<gene>
    <name evidence="1" type="ORF">HYALB_00012494</name>
</gene>
<dbReference type="EMBL" id="CAJVRM010000252">
    <property type="protein sequence ID" value="CAG8978359.1"/>
    <property type="molecule type" value="Genomic_DNA"/>
</dbReference>